<feature type="domain" description="HipA N-terminal subdomain 1" evidence="5">
    <location>
        <begin position="7"/>
        <end position="114"/>
    </location>
</feature>
<evidence type="ECO:0000313" key="7">
    <source>
        <dbReference type="Proteomes" id="UP000095390"/>
    </source>
</evidence>
<sequence length="386" mass="44104">MKENGTLQVLYDGKVVGNLALMAGRKIAFEYSEEWLETGFSISPFSLPLKEQVFIPTKEYFGGLFGVFGDSLPDGWGNLLLNRMLRKKGMKPEEMTMLNRLAIVGQYGMGALTYRPEEHFSFEPQGYDLDDLALQCQKILNTEYSEKLDELYLLGGTSGGARPKIMTEIDGEDWIIKFPAHVDGQDAGGMEYEYALCAKACGIDMTEVRLFPSKKCKGYFGIKRFDRERIVDGIGTKVKAGNKKKRIHMLTAAALLELDFEQPSLDYHSLMKLTKILTRDNEADVREMFRRMCFNVFAHNRDDHSKNFTYLYDEMKKGWRLSPAYDLTFSNTYYGEHTTMVDGNGRNPGKKELLAVGMQAGLEKSWCEEVIEKIKNTVEERLERYL</sequence>
<accession>A0A173SMB8</accession>
<dbReference type="GO" id="GO:0004674">
    <property type="term" value="F:protein serine/threonine kinase activity"/>
    <property type="evidence" value="ECO:0007669"/>
    <property type="project" value="TreeGrafter"/>
</dbReference>
<dbReference type="EMBL" id="CYYC01000009">
    <property type="protein sequence ID" value="CUM90839.1"/>
    <property type="molecule type" value="Genomic_DNA"/>
</dbReference>
<evidence type="ECO:0000256" key="3">
    <source>
        <dbReference type="ARBA" id="ARBA00022777"/>
    </source>
</evidence>
<feature type="domain" description="HipA-like C-terminal" evidence="4">
    <location>
        <begin position="158"/>
        <end position="380"/>
    </location>
</feature>
<dbReference type="OrthoDB" id="9805913at2"/>
<dbReference type="Gene3D" id="1.10.1070.20">
    <property type="match status" value="1"/>
</dbReference>
<dbReference type="Pfam" id="PF07804">
    <property type="entry name" value="HipA_C"/>
    <property type="match status" value="1"/>
</dbReference>
<keyword evidence="3" id="KW-0418">Kinase</keyword>
<reference evidence="6 7" key="1">
    <citation type="submission" date="2015-09" db="EMBL/GenBank/DDBJ databases">
        <authorList>
            <consortium name="Pathogen Informatics"/>
        </authorList>
    </citation>
    <scope>NUCLEOTIDE SEQUENCE [LARGE SCALE GENOMIC DNA]</scope>
    <source>
        <strain evidence="6 7">2789STDY5834966</strain>
    </source>
</reference>
<name>A0A173SMB8_9FIRM</name>
<proteinExistence type="inferred from homology"/>
<dbReference type="AlphaFoldDB" id="A0A173SMB8"/>
<dbReference type="RefSeq" id="WP_055182701.1">
    <property type="nucleotide sequence ID" value="NZ_CAJLIF010000007.1"/>
</dbReference>
<evidence type="ECO:0000259" key="5">
    <source>
        <dbReference type="Pfam" id="PF13657"/>
    </source>
</evidence>
<dbReference type="InterPro" id="IPR052028">
    <property type="entry name" value="HipA_Ser/Thr_kinase"/>
</dbReference>
<dbReference type="PANTHER" id="PTHR37419:SF8">
    <property type="entry name" value="TOXIN YJJJ"/>
    <property type="match status" value="1"/>
</dbReference>
<dbReference type="GO" id="GO:0005829">
    <property type="term" value="C:cytosol"/>
    <property type="evidence" value="ECO:0007669"/>
    <property type="project" value="TreeGrafter"/>
</dbReference>
<evidence type="ECO:0000259" key="4">
    <source>
        <dbReference type="Pfam" id="PF07804"/>
    </source>
</evidence>
<protein>
    <submittedName>
        <fullName evidence="6">Uncharacterized protein related to capsule biosynthesis enzymes</fullName>
    </submittedName>
</protein>
<evidence type="ECO:0000256" key="1">
    <source>
        <dbReference type="ARBA" id="ARBA00010164"/>
    </source>
</evidence>
<dbReference type="PANTHER" id="PTHR37419">
    <property type="entry name" value="SERINE/THREONINE-PROTEIN KINASE TOXIN HIPA"/>
    <property type="match status" value="1"/>
</dbReference>
<comment type="similarity">
    <text evidence="1">Belongs to the HipA Ser/Thr kinase family.</text>
</comment>
<evidence type="ECO:0000313" key="6">
    <source>
        <dbReference type="EMBL" id="CUM90839.1"/>
    </source>
</evidence>
<organism evidence="6 7">
    <name type="scientific">Anaerobutyricum hallii</name>
    <dbReference type="NCBI Taxonomy" id="39488"/>
    <lineage>
        <taxon>Bacteria</taxon>
        <taxon>Bacillati</taxon>
        <taxon>Bacillota</taxon>
        <taxon>Clostridia</taxon>
        <taxon>Lachnospirales</taxon>
        <taxon>Lachnospiraceae</taxon>
        <taxon>Anaerobutyricum</taxon>
    </lineage>
</organism>
<dbReference type="Proteomes" id="UP000095390">
    <property type="component" value="Unassembled WGS sequence"/>
</dbReference>
<dbReference type="InterPro" id="IPR017508">
    <property type="entry name" value="HipA_N1"/>
</dbReference>
<dbReference type="InterPro" id="IPR012893">
    <property type="entry name" value="HipA-like_C"/>
</dbReference>
<gene>
    <name evidence="6" type="ORF">ERS852578_01013</name>
</gene>
<dbReference type="Pfam" id="PF13657">
    <property type="entry name" value="Couple_hipA"/>
    <property type="match status" value="1"/>
</dbReference>
<evidence type="ECO:0000256" key="2">
    <source>
        <dbReference type="ARBA" id="ARBA00022679"/>
    </source>
</evidence>
<keyword evidence="2" id="KW-0808">Transferase</keyword>